<sequence length="423" mass="46177">MSLIDGSLNRRNSIRGKDEGSGGSVLGSGRRDLAGLTLDDVLGTDKKVGPSPTVAQITRTLLDVIRDDPEGGSFPDLLGQKDRKSWRSFKERLRRKRDSQAWTSTVHTPTSDLPITSSRSQMSRQSLTRFNSSKMVASSDDEPARGIHRESPTTEEMLGSDHEVACDYSSQSCSRSMMMRRTSSRFGSLGPVVPPDSTEPEDLAGNVQAKALRPQISRHNSTRLGSSAASRSESARFLSRSESSMVRREDANGEDGAAIYGDELGRRSRRVPAVALQEERQLSAREAAAAQEAAEAAAAAVADRDEEGSDGEETEGSEDAQEPKRMSLMDLLEETDRQMGFVGSRYVVGDEEEEEEEVAAEEEEGGEEGGGEYSCCVCMVRHKGSAFIPCGHTFCRMCSRELMVARGNCPLCNKFILEILDIF</sequence>
<comment type="caution">
    <text evidence="4">The sequence shown here is derived from an EMBL/GenBank/DDBJ whole genome shotgun (WGS) entry which is preliminary data.</text>
</comment>
<dbReference type="SUPFAM" id="SSF57850">
    <property type="entry name" value="RING/U-box"/>
    <property type="match status" value="1"/>
</dbReference>
<proteinExistence type="predicted"/>
<feature type="domain" description="RING-type" evidence="3">
    <location>
        <begin position="375"/>
        <end position="413"/>
    </location>
</feature>
<keyword evidence="1" id="KW-0479">Metal-binding</keyword>
<dbReference type="Gene3D" id="3.30.40.10">
    <property type="entry name" value="Zinc/RING finger domain, C3HC4 (zinc finger)"/>
    <property type="match status" value="1"/>
</dbReference>
<dbReference type="CDD" id="cd16449">
    <property type="entry name" value="RING-HC"/>
    <property type="match status" value="1"/>
</dbReference>
<gene>
    <name evidence="4" type="ORF">ACJRO7_007878</name>
</gene>
<feature type="compositionally biased region" description="Low complexity" evidence="2">
    <location>
        <begin position="226"/>
        <end position="244"/>
    </location>
</feature>
<keyword evidence="1" id="KW-0863">Zinc-finger</keyword>
<feature type="compositionally biased region" description="Basic and acidic residues" evidence="2">
    <location>
        <begin position="142"/>
        <end position="152"/>
    </location>
</feature>
<dbReference type="EMBL" id="JBJKBG010000011">
    <property type="protein sequence ID" value="KAL3716184.1"/>
    <property type="molecule type" value="Genomic_DNA"/>
</dbReference>
<dbReference type="InterPro" id="IPR013083">
    <property type="entry name" value="Znf_RING/FYVE/PHD"/>
</dbReference>
<feature type="region of interest" description="Disordered" evidence="2">
    <location>
        <begin position="1"/>
        <end position="31"/>
    </location>
</feature>
<dbReference type="PROSITE" id="PS50089">
    <property type="entry name" value="ZF_RING_2"/>
    <property type="match status" value="1"/>
</dbReference>
<feature type="region of interest" description="Disordered" evidence="2">
    <location>
        <begin position="97"/>
        <end position="159"/>
    </location>
</feature>
<evidence type="ECO:0000256" key="2">
    <source>
        <dbReference type="SAM" id="MobiDB-lite"/>
    </source>
</evidence>
<name>A0ABD3IPV2_EUCGL</name>
<keyword evidence="1" id="KW-0862">Zinc</keyword>
<dbReference type="InterPro" id="IPR001841">
    <property type="entry name" value="Znf_RING"/>
</dbReference>
<dbReference type="PANTHER" id="PTHR46629">
    <property type="entry name" value="OS01G0917900 PROTEIN"/>
    <property type="match status" value="1"/>
</dbReference>
<feature type="region of interest" description="Disordered" evidence="2">
    <location>
        <begin position="285"/>
        <end position="325"/>
    </location>
</feature>
<feature type="compositionally biased region" description="Low complexity" evidence="2">
    <location>
        <begin position="285"/>
        <end position="301"/>
    </location>
</feature>
<feature type="region of interest" description="Disordered" evidence="2">
    <location>
        <begin position="185"/>
        <end position="260"/>
    </location>
</feature>
<feature type="compositionally biased region" description="Acidic residues" evidence="2">
    <location>
        <begin position="304"/>
        <end position="320"/>
    </location>
</feature>
<reference evidence="4 5" key="1">
    <citation type="submission" date="2024-11" db="EMBL/GenBank/DDBJ databases">
        <title>Chromosome-level genome assembly of Eucalyptus globulus Labill. provides insights into its genome evolution.</title>
        <authorList>
            <person name="Li X."/>
        </authorList>
    </citation>
    <scope>NUCLEOTIDE SEQUENCE [LARGE SCALE GENOMIC DNA]</scope>
    <source>
        <strain evidence="4">CL2024</strain>
        <tissue evidence="4">Fresh tender leaves</tissue>
    </source>
</reference>
<feature type="region of interest" description="Disordered" evidence="2">
    <location>
        <begin position="349"/>
        <end position="370"/>
    </location>
</feature>
<evidence type="ECO:0000313" key="5">
    <source>
        <dbReference type="Proteomes" id="UP001634007"/>
    </source>
</evidence>
<accession>A0ABD3IPV2</accession>
<dbReference type="AlphaFoldDB" id="A0ABD3IPV2"/>
<dbReference type="Pfam" id="PF13920">
    <property type="entry name" value="zf-C3HC4_3"/>
    <property type="match status" value="1"/>
</dbReference>
<feature type="compositionally biased region" description="Polar residues" evidence="2">
    <location>
        <begin position="100"/>
        <end position="136"/>
    </location>
</feature>
<evidence type="ECO:0000256" key="1">
    <source>
        <dbReference type="PROSITE-ProRule" id="PRU00175"/>
    </source>
</evidence>
<evidence type="ECO:0000259" key="3">
    <source>
        <dbReference type="PROSITE" id="PS50089"/>
    </source>
</evidence>
<protein>
    <recommendedName>
        <fullName evidence="3">RING-type domain-containing protein</fullName>
    </recommendedName>
</protein>
<dbReference type="SMART" id="SM00184">
    <property type="entry name" value="RING"/>
    <property type="match status" value="1"/>
</dbReference>
<dbReference type="GO" id="GO:0008270">
    <property type="term" value="F:zinc ion binding"/>
    <property type="evidence" value="ECO:0007669"/>
    <property type="project" value="UniProtKB-KW"/>
</dbReference>
<keyword evidence="5" id="KW-1185">Reference proteome</keyword>
<organism evidence="4 5">
    <name type="scientific">Eucalyptus globulus</name>
    <name type="common">Tasmanian blue gum</name>
    <dbReference type="NCBI Taxonomy" id="34317"/>
    <lineage>
        <taxon>Eukaryota</taxon>
        <taxon>Viridiplantae</taxon>
        <taxon>Streptophyta</taxon>
        <taxon>Embryophyta</taxon>
        <taxon>Tracheophyta</taxon>
        <taxon>Spermatophyta</taxon>
        <taxon>Magnoliopsida</taxon>
        <taxon>eudicotyledons</taxon>
        <taxon>Gunneridae</taxon>
        <taxon>Pentapetalae</taxon>
        <taxon>rosids</taxon>
        <taxon>malvids</taxon>
        <taxon>Myrtales</taxon>
        <taxon>Myrtaceae</taxon>
        <taxon>Myrtoideae</taxon>
        <taxon>Eucalypteae</taxon>
        <taxon>Eucalyptus</taxon>
    </lineage>
</organism>
<dbReference type="Proteomes" id="UP001634007">
    <property type="component" value="Unassembled WGS sequence"/>
</dbReference>
<evidence type="ECO:0000313" key="4">
    <source>
        <dbReference type="EMBL" id="KAL3716184.1"/>
    </source>
</evidence>